<keyword evidence="3" id="KW-0067">ATP-binding</keyword>
<dbReference type="EMBL" id="KY684105">
    <property type="protein sequence ID" value="ARF10809.1"/>
    <property type="molecule type" value="Genomic_DNA"/>
</dbReference>
<dbReference type="GO" id="GO:0003677">
    <property type="term" value="F:DNA binding"/>
    <property type="evidence" value="ECO:0007669"/>
    <property type="project" value="InterPro"/>
</dbReference>
<dbReference type="InterPro" id="IPR038718">
    <property type="entry name" value="SNF2-like_sf"/>
</dbReference>
<dbReference type="InterPro" id="IPR000330">
    <property type="entry name" value="SNF2_N"/>
</dbReference>
<dbReference type="InterPro" id="IPR014001">
    <property type="entry name" value="Helicase_ATP-bd"/>
</dbReference>
<dbReference type="GO" id="GO:0004386">
    <property type="term" value="F:helicase activity"/>
    <property type="evidence" value="ECO:0007669"/>
    <property type="project" value="UniProtKB-KW"/>
</dbReference>
<dbReference type="InterPro" id="IPR006935">
    <property type="entry name" value="Helicase/UvrB_N"/>
</dbReference>
<dbReference type="SMART" id="SM00487">
    <property type="entry name" value="DEXDc"/>
    <property type="match status" value="1"/>
</dbReference>
<dbReference type="InterPro" id="IPR027417">
    <property type="entry name" value="P-loop_NTPase"/>
</dbReference>
<dbReference type="GO" id="GO:0005524">
    <property type="term" value="F:ATP binding"/>
    <property type="evidence" value="ECO:0007669"/>
    <property type="project" value="InterPro"/>
</dbReference>
<dbReference type="InterPro" id="IPR001650">
    <property type="entry name" value="Helicase_C-like"/>
</dbReference>
<dbReference type="Pfam" id="PF00176">
    <property type="entry name" value="SNF2-rel_dom"/>
    <property type="match status" value="1"/>
</dbReference>
<sequence length="776" mass="91446">MLKNTNKNYDQYIDFKINGRFFPSYMLKNYSEYQLPEPLQGDDPCNENVKTSENKLREYQTLMAKYLDYTSPYKDILLYHGLGSGKTITTINIYNMLYSYTPGWNVFILIKASLKKNWLRELEKWIPNDDKEYRMRNIVFINYDSPFADKNFLDAVKNSDASKKSMFIIEEVHIFISNVYGNLKSGAGKKAQTIYDYIIREKRDNPDTRVVLLSGTPAVNEPFELALLFNLLRRNIFPKNENEFNRLFISKSGFETINKRSRNLFMRRIMGLVSYYAGTSPAYFARKNNIYEECVMSEYHEEIYTVYEEFEKKMASHASSNNKSYMSYTRQASNFVFPFISQSVNGENRPRPNKFRISERDAEKLLQGKANLKQDKATEKFTNVIKYKETLDLYANSFREYLNEKHKKDKENNHTIDDDVKSYLETYKGKYTKFYESKDKKSSLFIELHKCSSKIIKIIFNILKSKGPTIVYSNYVYMEGLQMLKIYLEYFNFYNFMTDFKEIPNKFGYTEFHGGIEIDNRYKGMVAYNNPDNIHGKIIKIMLISQAGAEGLSLMNVRQIHIMEPYWNEVRITQLIGRGVRQCSHKDLPMEERYVDVYRYKSIKRKPDTTSTDQLIENLARQKASLIDSFLNILKEVAIDCKLYEKDNMLNEQYNCFQFDQDVYFRNNVGPAYKDDIYDDIKNDNGLYSKKSAIVNIKVIEINAVIILTKPNEEPVYTKPKKFLYHEKTGIVYDYNLHYAYGKVAHDEDNLPVKLNNDTYVIDYVVPIPLINKEKF</sequence>
<dbReference type="Pfam" id="PF04851">
    <property type="entry name" value="ResIII"/>
    <property type="match status" value="1"/>
</dbReference>
<dbReference type="Gene3D" id="3.40.50.300">
    <property type="entry name" value="P-loop containing nucleotide triphosphate hydrolases"/>
    <property type="match status" value="1"/>
</dbReference>
<dbReference type="PANTHER" id="PTHR10799">
    <property type="entry name" value="SNF2/RAD54 HELICASE FAMILY"/>
    <property type="match status" value="1"/>
</dbReference>
<keyword evidence="3" id="KW-0347">Helicase</keyword>
<dbReference type="SUPFAM" id="SSF52540">
    <property type="entry name" value="P-loop containing nucleoside triphosphate hydrolases"/>
    <property type="match status" value="2"/>
</dbReference>
<protein>
    <submittedName>
        <fullName evidence="3">DEAD/SNF2-like helicase</fullName>
    </submittedName>
</protein>
<accession>A0A1V0SGF6</accession>
<evidence type="ECO:0000256" key="1">
    <source>
        <dbReference type="ARBA" id="ARBA00022801"/>
    </source>
</evidence>
<proteinExistence type="predicted"/>
<dbReference type="GO" id="GO:0016787">
    <property type="term" value="F:hydrolase activity"/>
    <property type="evidence" value="ECO:0007669"/>
    <property type="project" value="UniProtKB-KW"/>
</dbReference>
<organism evidence="3">
    <name type="scientific">Hokovirus HKV1</name>
    <dbReference type="NCBI Taxonomy" id="1977638"/>
    <lineage>
        <taxon>Viruses</taxon>
        <taxon>Varidnaviria</taxon>
        <taxon>Bamfordvirae</taxon>
        <taxon>Nucleocytoviricota</taxon>
        <taxon>Megaviricetes</taxon>
        <taxon>Imitervirales</taxon>
        <taxon>Mimiviridae</taxon>
        <taxon>Klosneuvirinae</taxon>
        <taxon>Hokovirus</taxon>
    </lineage>
</organism>
<dbReference type="PROSITE" id="PS51192">
    <property type="entry name" value="HELICASE_ATP_BIND_1"/>
    <property type="match status" value="1"/>
</dbReference>
<keyword evidence="1" id="KW-0378">Hydrolase</keyword>
<gene>
    <name evidence="3" type="ORF">Hokovirus_3_82</name>
</gene>
<dbReference type="Gene3D" id="3.40.50.10810">
    <property type="entry name" value="Tandem AAA-ATPase domain"/>
    <property type="match status" value="1"/>
</dbReference>
<evidence type="ECO:0000313" key="3">
    <source>
        <dbReference type="EMBL" id="ARF10809.1"/>
    </source>
</evidence>
<keyword evidence="3" id="KW-0547">Nucleotide-binding</keyword>
<reference evidence="3" key="1">
    <citation type="journal article" date="2017" name="Science">
        <title>Giant viruses with an expanded complement of translation system components.</title>
        <authorList>
            <person name="Schulz F."/>
            <person name="Yutin N."/>
            <person name="Ivanova N.N."/>
            <person name="Ortega D.R."/>
            <person name="Lee T.K."/>
            <person name="Vierheilig J."/>
            <person name="Daims H."/>
            <person name="Horn M."/>
            <person name="Wagner M."/>
            <person name="Jensen G.J."/>
            <person name="Kyrpides N.C."/>
            <person name="Koonin E.V."/>
            <person name="Woyke T."/>
        </authorList>
    </citation>
    <scope>NUCLEOTIDE SEQUENCE</scope>
    <source>
        <strain evidence="3">HKV1</strain>
    </source>
</reference>
<dbReference type="Pfam" id="PF00271">
    <property type="entry name" value="Helicase_C"/>
    <property type="match status" value="1"/>
</dbReference>
<evidence type="ECO:0000259" key="2">
    <source>
        <dbReference type="PROSITE" id="PS51192"/>
    </source>
</evidence>
<feature type="domain" description="Helicase ATP-binding" evidence="2">
    <location>
        <begin position="67"/>
        <end position="235"/>
    </location>
</feature>
<name>A0A1V0SGF6_9VIRU</name>